<dbReference type="NCBIfam" id="TIGR01126">
    <property type="entry name" value="pdi_dom"/>
    <property type="match status" value="2"/>
</dbReference>
<evidence type="ECO:0000313" key="18">
    <source>
        <dbReference type="EMBL" id="CAE6506462.1"/>
    </source>
</evidence>
<dbReference type="GO" id="GO:0006457">
    <property type="term" value="P:protein folding"/>
    <property type="evidence" value="ECO:0007669"/>
    <property type="project" value="TreeGrafter"/>
</dbReference>
<feature type="disulfide bond" description="Redox-active" evidence="13">
    <location>
        <begin position="389"/>
        <end position="392"/>
    </location>
</feature>
<dbReference type="InterPro" id="IPR036249">
    <property type="entry name" value="Thioredoxin-like_sf"/>
</dbReference>
<evidence type="ECO:0000256" key="15">
    <source>
        <dbReference type="RuleBase" id="RU361130"/>
    </source>
</evidence>
<feature type="compositionally biased region" description="Low complexity" evidence="16">
    <location>
        <begin position="483"/>
        <end position="519"/>
    </location>
</feature>
<dbReference type="CDD" id="cd02982">
    <property type="entry name" value="PDI_b'_family"/>
    <property type="match status" value="1"/>
</dbReference>
<comment type="subcellular location">
    <subcellularLocation>
        <location evidence="3">Endoplasmic reticulum lumen</location>
    </subcellularLocation>
</comment>
<dbReference type="Pfam" id="PF00085">
    <property type="entry name" value="Thioredoxin"/>
    <property type="match status" value="2"/>
</dbReference>
<comment type="caution">
    <text evidence="18">The sequence shown here is derived from an EMBL/GenBank/DDBJ whole genome shotgun (WGS) entry which is preliminary data.</text>
</comment>
<evidence type="ECO:0000256" key="1">
    <source>
        <dbReference type="ARBA" id="ARBA00001182"/>
    </source>
</evidence>
<dbReference type="PROSITE" id="PS51352">
    <property type="entry name" value="THIOREDOXIN_2"/>
    <property type="match status" value="2"/>
</dbReference>
<comment type="catalytic activity">
    <reaction evidence="1 15">
        <text>Catalyzes the rearrangement of -S-S- bonds in proteins.</text>
        <dbReference type="EC" id="5.3.4.1"/>
    </reaction>
</comment>
<dbReference type="PANTHER" id="PTHR18929">
    <property type="entry name" value="PROTEIN DISULFIDE ISOMERASE"/>
    <property type="match status" value="1"/>
</dbReference>
<dbReference type="CDD" id="cd02981">
    <property type="entry name" value="PDI_b_family"/>
    <property type="match status" value="1"/>
</dbReference>
<keyword evidence="8" id="KW-0256">Endoplasmic reticulum</keyword>
<evidence type="ECO:0000256" key="5">
    <source>
        <dbReference type="ARBA" id="ARBA00012723"/>
    </source>
</evidence>
<dbReference type="GO" id="GO:0005788">
    <property type="term" value="C:endoplasmic reticulum lumen"/>
    <property type="evidence" value="ECO:0007669"/>
    <property type="project" value="UniProtKB-SubCell"/>
</dbReference>
<dbReference type="InterPro" id="IPR013766">
    <property type="entry name" value="Thioredoxin_domain"/>
</dbReference>
<dbReference type="NCBIfam" id="TIGR01130">
    <property type="entry name" value="ER_PDI_fam"/>
    <property type="match status" value="1"/>
</dbReference>
<evidence type="ECO:0000256" key="4">
    <source>
        <dbReference type="ARBA" id="ARBA00006347"/>
    </source>
</evidence>
<evidence type="ECO:0000256" key="12">
    <source>
        <dbReference type="ARBA" id="ARBA00039846"/>
    </source>
</evidence>
<dbReference type="GO" id="GO:0003756">
    <property type="term" value="F:protein disulfide isomerase activity"/>
    <property type="evidence" value="ECO:0007669"/>
    <property type="project" value="UniProtKB-EC"/>
</dbReference>
<dbReference type="SUPFAM" id="SSF52833">
    <property type="entry name" value="Thioredoxin-like"/>
    <property type="match status" value="4"/>
</dbReference>
<evidence type="ECO:0000256" key="16">
    <source>
        <dbReference type="SAM" id="MobiDB-lite"/>
    </source>
</evidence>
<gene>
    <name evidence="18" type="ORF">RDB_LOCUS120513</name>
</gene>
<keyword evidence="7" id="KW-0677">Repeat</keyword>
<sequence>MRLSKIFGSALVLGATFVAASDVLDLNNDSFKTTVDGEELILVEFFAPWCGHCKALAPQYEEAATALKEQGIKLAKVDCTENADLCQANGVGGYPTLKVFRKGKDKEYSGPRKADGIVSYMKKQALPALTTLTGESHAQFTKDDKVVVVAYVDSDSDDLAKAITAAADDHRDDYLFGVTTDAAAIKEAGVTAPALVLYKTFDEGRVDLPAASVKAVTSESLVSFVKENAVPLLDEISGENYANYAQSGLPLAYLFLDPTQSDREAKIAEFAPVAKKFKGKVNFVWIDAIKYAEHGKALNLLEAKWPAFVVDDMPNSLKYPHDQSTDLTAASVTALVDSYLSGSLKPMLKSDPVPESNDGPVFTLVGSQFDEVVFDDSKDVLAEFYAPWCGHCKRLAPTWEQLGEQYADQKDKLTILKMDATTNDLPASAGLKIAGFPTIKFKPAGSKTFVDYEGDRSLESLVEFIQNNTKNNVSQPKPKPTESETASATATATETETETATPTSEATPSASATATHEEL</sequence>
<protein>
    <recommendedName>
        <fullName evidence="12 15">Protein disulfide-isomerase</fullName>
        <ecNumber evidence="5 15">5.3.4.1</ecNumber>
    </recommendedName>
</protein>
<evidence type="ECO:0000256" key="8">
    <source>
        <dbReference type="ARBA" id="ARBA00022824"/>
    </source>
</evidence>
<keyword evidence="6 15" id="KW-0732">Signal</keyword>
<evidence type="ECO:0000256" key="2">
    <source>
        <dbReference type="ARBA" id="ARBA00002692"/>
    </source>
</evidence>
<dbReference type="PRINTS" id="PR00421">
    <property type="entry name" value="THIOREDOXIN"/>
</dbReference>
<dbReference type="Gene3D" id="3.40.30.10">
    <property type="entry name" value="Glutaredoxin"/>
    <property type="match status" value="4"/>
</dbReference>
<comment type="function">
    <text evidence="2">Participates in the folding of proteins containing disulfide bonds, may be involved in glycosylation, prolyl hydroxylation and triglyceride transfer.</text>
</comment>
<evidence type="ECO:0000256" key="7">
    <source>
        <dbReference type="ARBA" id="ARBA00022737"/>
    </source>
</evidence>
<dbReference type="InterPro" id="IPR005792">
    <property type="entry name" value="Prot_disulphide_isomerase"/>
</dbReference>
<dbReference type="FunFam" id="3.40.30.10:FF:000027">
    <property type="entry name" value="protein disulfide-isomerase A2"/>
    <property type="match status" value="1"/>
</dbReference>
<dbReference type="EC" id="5.3.4.1" evidence="5 15"/>
<keyword evidence="9 13" id="KW-1015">Disulfide bond</keyword>
<dbReference type="EMBL" id="CAJMXA010003603">
    <property type="protein sequence ID" value="CAE6506462.1"/>
    <property type="molecule type" value="Genomic_DNA"/>
</dbReference>
<dbReference type="CDD" id="cd02961">
    <property type="entry name" value="PDI_a_family"/>
    <property type="match status" value="1"/>
</dbReference>
<evidence type="ECO:0000256" key="14">
    <source>
        <dbReference type="RuleBase" id="RU004208"/>
    </source>
</evidence>
<keyword evidence="10 15" id="KW-0413">Isomerase</keyword>
<feature type="signal peptide" evidence="15">
    <location>
        <begin position="1"/>
        <end position="20"/>
    </location>
</feature>
<feature type="chain" id="PRO_5034299621" description="Protein disulfide-isomerase" evidence="15">
    <location>
        <begin position="21"/>
        <end position="519"/>
    </location>
</feature>
<dbReference type="Pfam" id="PF13848">
    <property type="entry name" value="Thioredoxin_6"/>
    <property type="match status" value="1"/>
</dbReference>
<feature type="region of interest" description="Disordered" evidence="16">
    <location>
        <begin position="469"/>
        <end position="519"/>
    </location>
</feature>
<dbReference type="InterPro" id="IPR017937">
    <property type="entry name" value="Thioredoxin_CS"/>
</dbReference>
<comment type="similarity">
    <text evidence="4 14">Belongs to the protein disulfide isomerase family.</text>
</comment>
<dbReference type="CDD" id="cd02995">
    <property type="entry name" value="PDI_a_PDI_a'_C"/>
    <property type="match status" value="1"/>
</dbReference>
<evidence type="ECO:0000256" key="3">
    <source>
        <dbReference type="ARBA" id="ARBA00004319"/>
    </source>
</evidence>
<proteinExistence type="inferred from homology"/>
<evidence type="ECO:0000256" key="10">
    <source>
        <dbReference type="ARBA" id="ARBA00023235"/>
    </source>
</evidence>
<evidence type="ECO:0000256" key="11">
    <source>
        <dbReference type="ARBA" id="ARBA00023284"/>
    </source>
</evidence>
<dbReference type="FunFam" id="3.40.30.10:FF:000185">
    <property type="entry name" value="Protein disulfide-isomerase"/>
    <property type="match status" value="1"/>
</dbReference>
<evidence type="ECO:0000313" key="19">
    <source>
        <dbReference type="Proteomes" id="UP000663853"/>
    </source>
</evidence>
<evidence type="ECO:0000256" key="6">
    <source>
        <dbReference type="ARBA" id="ARBA00022729"/>
    </source>
</evidence>
<keyword evidence="11 13" id="KW-0676">Redox-active center</keyword>
<reference evidence="18" key="1">
    <citation type="submission" date="2021-01" db="EMBL/GenBank/DDBJ databases">
        <authorList>
            <person name="Kaushik A."/>
        </authorList>
    </citation>
    <scope>NUCLEOTIDE SEQUENCE</scope>
    <source>
        <strain evidence="18">AG6-10EEA</strain>
    </source>
</reference>
<dbReference type="InterPro" id="IPR005788">
    <property type="entry name" value="PDI_thioredoxin-like_dom"/>
</dbReference>
<feature type="domain" description="Thioredoxin" evidence="17">
    <location>
        <begin position="11"/>
        <end position="126"/>
    </location>
</feature>
<dbReference type="Proteomes" id="UP000663853">
    <property type="component" value="Unassembled WGS sequence"/>
</dbReference>
<dbReference type="PROSITE" id="PS00194">
    <property type="entry name" value="THIOREDOXIN_1"/>
    <property type="match status" value="2"/>
</dbReference>
<dbReference type="AlphaFoldDB" id="A0A8H3HEX6"/>
<evidence type="ECO:0000256" key="9">
    <source>
        <dbReference type="ARBA" id="ARBA00023157"/>
    </source>
</evidence>
<evidence type="ECO:0000256" key="13">
    <source>
        <dbReference type="PIRSR" id="PIRSR605792-51"/>
    </source>
</evidence>
<feature type="disulfide bond" description="Redox-active" evidence="13">
    <location>
        <begin position="50"/>
        <end position="53"/>
    </location>
</feature>
<evidence type="ECO:0000259" key="17">
    <source>
        <dbReference type="PROSITE" id="PS51352"/>
    </source>
</evidence>
<name>A0A8H3HEX6_9AGAM</name>
<dbReference type="PANTHER" id="PTHR18929:SF132">
    <property type="entry name" value="PROTEIN DISULFIDE-ISOMERASE A3"/>
    <property type="match status" value="1"/>
</dbReference>
<accession>A0A8H3HEX6</accession>
<dbReference type="GO" id="GO:0034976">
    <property type="term" value="P:response to endoplasmic reticulum stress"/>
    <property type="evidence" value="ECO:0007669"/>
    <property type="project" value="TreeGrafter"/>
</dbReference>
<feature type="domain" description="Thioredoxin" evidence="17">
    <location>
        <begin position="339"/>
        <end position="470"/>
    </location>
</feature>
<organism evidence="18 19">
    <name type="scientific">Rhizoctonia solani</name>
    <dbReference type="NCBI Taxonomy" id="456999"/>
    <lineage>
        <taxon>Eukaryota</taxon>
        <taxon>Fungi</taxon>
        <taxon>Dikarya</taxon>
        <taxon>Basidiomycota</taxon>
        <taxon>Agaricomycotina</taxon>
        <taxon>Agaricomycetes</taxon>
        <taxon>Cantharellales</taxon>
        <taxon>Ceratobasidiaceae</taxon>
        <taxon>Rhizoctonia</taxon>
    </lineage>
</organism>
<dbReference type="FunFam" id="3.40.30.10:FF:000017">
    <property type="entry name" value="Protein disulfide-isomerase A4"/>
    <property type="match status" value="1"/>
</dbReference>